<name>M2R7P9_CERS8</name>
<dbReference type="PANTHER" id="PTHR12461">
    <property type="entry name" value="HYPOXIA-INDUCIBLE FACTOR 1 ALPHA INHIBITOR-RELATED"/>
    <property type="match status" value="1"/>
</dbReference>
<dbReference type="PROSITE" id="PS51184">
    <property type="entry name" value="JMJC"/>
    <property type="match status" value="1"/>
</dbReference>
<dbReference type="PANTHER" id="PTHR12461:SF94">
    <property type="entry name" value="JMJC DOMAIN-CONTAINING PROTEIN"/>
    <property type="match status" value="1"/>
</dbReference>
<dbReference type="SUPFAM" id="SSF51197">
    <property type="entry name" value="Clavaminate synthase-like"/>
    <property type="match status" value="1"/>
</dbReference>
<organism evidence="2 3">
    <name type="scientific">Ceriporiopsis subvermispora (strain B)</name>
    <name type="common">White-rot fungus</name>
    <name type="synonym">Gelatoporia subvermispora</name>
    <dbReference type="NCBI Taxonomy" id="914234"/>
    <lineage>
        <taxon>Eukaryota</taxon>
        <taxon>Fungi</taxon>
        <taxon>Dikarya</taxon>
        <taxon>Basidiomycota</taxon>
        <taxon>Agaricomycotina</taxon>
        <taxon>Agaricomycetes</taxon>
        <taxon>Polyporales</taxon>
        <taxon>Gelatoporiaceae</taxon>
        <taxon>Gelatoporia</taxon>
    </lineage>
</organism>
<accession>M2R7P9</accession>
<dbReference type="Proteomes" id="UP000016930">
    <property type="component" value="Unassembled WGS sequence"/>
</dbReference>
<feature type="domain" description="JmjC" evidence="1">
    <location>
        <begin position="206"/>
        <end position="388"/>
    </location>
</feature>
<dbReference type="InterPro" id="IPR003347">
    <property type="entry name" value="JmjC_dom"/>
</dbReference>
<evidence type="ECO:0000259" key="1">
    <source>
        <dbReference type="PROSITE" id="PS51184"/>
    </source>
</evidence>
<dbReference type="OrthoDB" id="47172at2759"/>
<dbReference type="Gene3D" id="2.60.120.650">
    <property type="entry name" value="Cupin"/>
    <property type="match status" value="1"/>
</dbReference>
<dbReference type="AlphaFoldDB" id="M2R7P9"/>
<sequence>MSQSSGPALTRLRNAYTDGCILQSLADAFDCYDTRAEASALSSVAWLDKAIIIAGAPGEGKLDFILDIIERVQAEFLRQCIEDIPSDLPPEFPQRGMNLLSHLPTAANAIPRLDRPPSLSAFVSHMAHQPFILPGFIRDWPALNEHPWRSPHYLRSVAGPGRIVPVEVGDDYRTDDWTQMLMPWTEFLDSVMPPVQTMHASDQPTLYLAQHNLFHQFPALRADAIIPDYVYSSLSPPPDFPHYEPPTNADQLVMNAWLGPAGTISPAHTDPFYNFYAQVVGRKTIWLAPPDTSPSMYPYPPPDVTLDQPHNPASNHTNPSMSNTSQVDVFRASDQSSTNRTPFSAFWENVVNRAMCTTLEPGDLLFFPPGWWHAMRSEETSFSVSMWF</sequence>
<proteinExistence type="predicted"/>
<gene>
    <name evidence="2" type="ORF">CERSUDRAFT_55065</name>
</gene>
<reference evidence="2 3" key="1">
    <citation type="journal article" date="2012" name="Proc. Natl. Acad. Sci. U.S.A.">
        <title>Comparative genomics of Ceriporiopsis subvermispora and Phanerochaete chrysosporium provide insight into selective ligninolysis.</title>
        <authorList>
            <person name="Fernandez-Fueyo E."/>
            <person name="Ruiz-Duenas F.J."/>
            <person name="Ferreira P."/>
            <person name="Floudas D."/>
            <person name="Hibbett D.S."/>
            <person name="Canessa P."/>
            <person name="Larrondo L.F."/>
            <person name="James T.Y."/>
            <person name="Seelenfreund D."/>
            <person name="Lobos S."/>
            <person name="Polanco R."/>
            <person name="Tello M."/>
            <person name="Honda Y."/>
            <person name="Watanabe T."/>
            <person name="Watanabe T."/>
            <person name="Ryu J.S."/>
            <person name="Kubicek C.P."/>
            <person name="Schmoll M."/>
            <person name="Gaskell J."/>
            <person name="Hammel K.E."/>
            <person name="St John F.J."/>
            <person name="Vanden Wymelenberg A."/>
            <person name="Sabat G."/>
            <person name="Splinter BonDurant S."/>
            <person name="Syed K."/>
            <person name="Yadav J.S."/>
            <person name="Doddapaneni H."/>
            <person name="Subramanian V."/>
            <person name="Lavin J.L."/>
            <person name="Oguiza J.A."/>
            <person name="Perez G."/>
            <person name="Pisabarro A.G."/>
            <person name="Ramirez L."/>
            <person name="Santoyo F."/>
            <person name="Master E."/>
            <person name="Coutinho P.M."/>
            <person name="Henrissat B."/>
            <person name="Lombard V."/>
            <person name="Magnuson J.K."/>
            <person name="Kuees U."/>
            <person name="Hori C."/>
            <person name="Igarashi K."/>
            <person name="Samejima M."/>
            <person name="Held B.W."/>
            <person name="Barry K.W."/>
            <person name="LaButti K.M."/>
            <person name="Lapidus A."/>
            <person name="Lindquist E.A."/>
            <person name="Lucas S.M."/>
            <person name="Riley R."/>
            <person name="Salamov A.A."/>
            <person name="Hoffmeister D."/>
            <person name="Schwenk D."/>
            <person name="Hadar Y."/>
            <person name="Yarden O."/>
            <person name="de Vries R.P."/>
            <person name="Wiebenga A."/>
            <person name="Stenlid J."/>
            <person name="Eastwood D."/>
            <person name="Grigoriev I.V."/>
            <person name="Berka R.M."/>
            <person name="Blanchette R.A."/>
            <person name="Kersten P."/>
            <person name="Martinez A.T."/>
            <person name="Vicuna R."/>
            <person name="Cullen D."/>
        </authorList>
    </citation>
    <scope>NUCLEOTIDE SEQUENCE [LARGE SCALE GENOMIC DNA]</scope>
    <source>
        <strain evidence="2 3">B</strain>
    </source>
</reference>
<evidence type="ECO:0000313" key="2">
    <source>
        <dbReference type="EMBL" id="EMD34417.1"/>
    </source>
</evidence>
<dbReference type="STRING" id="914234.M2R7P9"/>
<keyword evidence="3" id="KW-1185">Reference proteome</keyword>
<dbReference type="SMART" id="SM00558">
    <property type="entry name" value="JmjC"/>
    <property type="match status" value="1"/>
</dbReference>
<dbReference type="HOGENOM" id="CLU_016785_0_1_1"/>
<evidence type="ECO:0000313" key="3">
    <source>
        <dbReference type="Proteomes" id="UP000016930"/>
    </source>
</evidence>
<dbReference type="Pfam" id="PF13621">
    <property type="entry name" value="Cupin_8"/>
    <property type="match status" value="1"/>
</dbReference>
<dbReference type="InterPro" id="IPR041667">
    <property type="entry name" value="Cupin_8"/>
</dbReference>
<dbReference type="EMBL" id="KB445803">
    <property type="protein sequence ID" value="EMD34417.1"/>
    <property type="molecule type" value="Genomic_DNA"/>
</dbReference>
<protein>
    <recommendedName>
        <fullName evidence="1">JmjC domain-containing protein</fullName>
    </recommendedName>
</protein>